<comment type="caution">
    <text evidence="9">Lacks conserved residue(s) required for the propagation of feature annotation.</text>
</comment>
<feature type="active site" description="Proton donor" evidence="9">
    <location>
        <position position="71"/>
    </location>
</feature>
<dbReference type="EMBL" id="WHNX01000013">
    <property type="protein sequence ID" value="MPW26025.1"/>
    <property type="molecule type" value="Genomic_DNA"/>
</dbReference>
<dbReference type="GO" id="GO:0005829">
    <property type="term" value="C:cytosol"/>
    <property type="evidence" value="ECO:0007669"/>
    <property type="project" value="TreeGrafter"/>
</dbReference>
<comment type="function">
    <text evidence="9">Catalyzes the stereoinversion of LL-2,6-diaminopimelate (L,L-DAP) to meso-diaminopimelate (meso-DAP), a precursor of L-lysine and an essential component of the bacterial peptidoglycan.</text>
</comment>
<sequence length="273" mass="30266">MNFCKMHGLGNDFIVIENLQGNLSLDKFQIVSICDRRYGIGADGVMIVNSSETCDIKMSFFNSDGSEVEMCGNGIRCFAKYVYDKDIVKKNPIDIETLAGIKTTFLEIQNSKVIKVQVDMGTPIFESQKIPIDNSKERAIDEKVEFNDHLIDFSAISMGNPHVVIFVDDLDNYPIKKIGPFIENHSLFPKKTNVNFVQIIDNENIRVVTWERGAGLTLACGTGTCASVAIANYKGFVKKKVNASLPGGNLLIEIKDTIYMTGEAVTVFEGIIE</sequence>
<dbReference type="InterPro" id="IPR001653">
    <property type="entry name" value="DAP_epimerase_DapF"/>
</dbReference>
<name>A0A6A7K9J3_9FIRM</name>
<dbReference type="PROSITE" id="PS01326">
    <property type="entry name" value="DAP_EPIMERASE"/>
    <property type="match status" value="1"/>
</dbReference>
<dbReference type="EC" id="5.1.1.7" evidence="3 9"/>
<evidence type="ECO:0000313" key="12">
    <source>
        <dbReference type="Proteomes" id="UP000440004"/>
    </source>
</evidence>
<comment type="subcellular location">
    <subcellularLocation>
        <location evidence="9">Cytoplasm</location>
    </subcellularLocation>
</comment>
<dbReference type="Gene3D" id="3.10.310.10">
    <property type="entry name" value="Diaminopimelate Epimerase, Chain A, domain 1"/>
    <property type="match status" value="2"/>
</dbReference>
<dbReference type="PANTHER" id="PTHR31689">
    <property type="entry name" value="DIAMINOPIMELATE EPIMERASE, CHLOROPLASTIC"/>
    <property type="match status" value="1"/>
</dbReference>
<accession>A0A6A7K9J3</accession>
<evidence type="ECO:0000256" key="5">
    <source>
        <dbReference type="ARBA" id="ARBA00022605"/>
    </source>
</evidence>
<reference evidence="11 12" key="1">
    <citation type="submission" date="2019-10" db="EMBL/GenBank/DDBJ databases">
        <title>Alkalibaculum tamaniensis sp.nov., a new alkaliphilic acetogen, isolated on methoxylated aromatics from a mud volcano.</title>
        <authorList>
            <person name="Khomyakova M.A."/>
            <person name="Merkel A.Y."/>
            <person name="Bonch-Osmolovskaya E.A."/>
            <person name="Slobodkin A.I."/>
        </authorList>
    </citation>
    <scope>NUCLEOTIDE SEQUENCE [LARGE SCALE GENOMIC DNA]</scope>
    <source>
        <strain evidence="11 12">M08DMB</strain>
    </source>
</reference>
<gene>
    <name evidence="9" type="primary">dapF</name>
    <name evidence="11" type="ORF">GC105_09505</name>
</gene>
<feature type="binding site" evidence="9">
    <location>
        <position position="62"/>
    </location>
    <ligand>
        <name>substrate</name>
    </ligand>
</feature>
<dbReference type="PANTHER" id="PTHR31689:SF0">
    <property type="entry name" value="DIAMINOPIMELATE EPIMERASE"/>
    <property type="match status" value="1"/>
</dbReference>
<organism evidence="11 12">
    <name type="scientific">Alkalibaculum sporogenes</name>
    <dbReference type="NCBI Taxonomy" id="2655001"/>
    <lineage>
        <taxon>Bacteria</taxon>
        <taxon>Bacillati</taxon>
        <taxon>Bacillota</taxon>
        <taxon>Clostridia</taxon>
        <taxon>Eubacteriales</taxon>
        <taxon>Eubacteriaceae</taxon>
        <taxon>Alkalibaculum</taxon>
    </lineage>
</organism>
<feature type="site" description="Could be important to modulate the pK values of the two catalytic cysteine residues" evidence="9">
    <location>
        <position position="211"/>
    </location>
</feature>
<evidence type="ECO:0000256" key="2">
    <source>
        <dbReference type="ARBA" id="ARBA00010219"/>
    </source>
</evidence>
<dbReference type="AlphaFoldDB" id="A0A6A7K9J3"/>
<keyword evidence="4 9" id="KW-0963">Cytoplasm</keyword>
<dbReference type="NCBIfam" id="TIGR00652">
    <property type="entry name" value="DapF"/>
    <property type="match status" value="1"/>
</dbReference>
<feature type="binding site" evidence="9">
    <location>
        <begin position="211"/>
        <end position="212"/>
    </location>
    <ligand>
        <name>substrate</name>
    </ligand>
</feature>
<dbReference type="FunFam" id="3.10.310.10:FF:000001">
    <property type="entry name" value="Diaminopimelate epimerase"/>
    <property type="match status" value="1"/>
</dbReference>
<evidence type="ECO:0000256" key="3">
    <source>
        <dbReference type="ARBA" id="ARBA00013080"/>
    </source>
</evidence>
<feature type="binding site" evidence="9">
    <location>
        <begin position="221"/>
        <end position="222"/>
    </location>
    <ligand>
        <name>substrate</name>
    </ligand>
</feature>
<comment type="caution">
    <text evidence="11">The sequence shown here is derived from an EMBL/GenBank/DDBJ whole genome shotgun (WGS) entry which is preliminary data.</text>
</comment>
<feature type="binding site" evidence="9">
    <location>
        <position position="160"/>
    </location>
    <ligand>
        <name>substrate</name>
    </ligand>
</feature>
<dbReference type="Pfam" id="PF01678">
    <property type="entry name" value="DAP_epimerase"/>
    <property type="match status" value="2"/>
</dbReference>
<keyword evidence="5 9" id="KW-0028">Amino-acid biosynthesis</keyword>
<feature type="binding site" evidence="9">
    <location>
        <begin position="72"/>
        <end position="73"/>
    </location>
    <ligand>
        <name>substrate</name>
    </ligand>
</feature>
<dbReference type="RefSeq" id="WP_152804109.1">
    <property type="nucleotide sequence ID" value="NZ_WHNX01000013.1"/>
</dbReference>
<feature type="active site" description="Proton acceptor" evidence="9">
    <location>
        <position position="220"/>
    </location>
</feature>
<comment type="subunit">
    <text evidence="9">Homodimer.</text>
</comment>
<protein>
    <recommendedName>
        <fullName evidence="3 9">Diaminopimelate epimerase</fullName>
        <shortName evidence="9">DAP epimerase</shortName>
        <ecNumber evidence="3 9">5.1.1.7</ecNumber>
    </recommendedName>
    <alternativeName>
        <fullName evidence="9">PLP-independent amino acid racemase</fullName>
    </alternativeName>
</protein>
<dbReference type="GO" id="GO:0009089">
    <property type="term" value="P:lysine biosynthetic process via diaminopimelate"/>
    <property type="evidence" value="ECO:0007669"/>
    <property type="project" value="UniProtKB-UniRule"/>
</dbReference>
<dbReference type="InterPro" id="IPR018510">
    <property type="entry name" value="DAP_epimerase_AS"/>
</dbReference>
<dbReference type="GO" id="GO:0008837">
    <property type="term" value="F:diaminopimelate epimerase activity"/>
    <property type="evidence" value="ECO:0007669"/>
    <property type="project" value="UniProtKB-UniRule"/>
</dbReference>
<evidence type="ECO:0000256" key="7">
    <source>
        <dbReference type="ARBA" id="ARBA00023235"/>
    </source>
</evidence>
<evidence type="ECO:0000256" key="8">
    <source>
        <dbReference type="ARBA" id="ARBA00051712"/>
    </source>
</evidence>
<dbReference type="UniPathway" id="UPA00034">
    <property type="reaction ID" value="UER00025"/>
</dbReference>
<evidence type="ECO:0000313" key="11">
    <source>
        <dbReference type="EMBL" id="MPW26025.1"/>
    </source>
</evidence>
<evidence type="ECO:0000256" key="10">
    <source>
        <dbReference type="PROSITE-ProRule" id="PRU10125"/>
    </source>
</evidence>
<keyword evidence="7 9" id="KW-0413">Isomerase</keyword>
<proteinExistence type="inferred from homology"/>
<dbReference type="Proteomes" id="UP000440004">
    <property type="component" value="Unassembled WGS sequence"/>
</dbReference>
<comment type="pathway">
    <text evidence="1 9">Amino-acid biosynthesis; L-lysine biosynthesis via DAP pathway; DL-2,6-diaminopimelate from LL-2,6-diaminopimelate: step 1/1.</text>
</comment>
<keyword evidence="12" id="KW-1185">Reference proteome</keyword>
<evidence type="ECO:0000256" key="4">
    <source>
        <dbReference type="ARBA" id="ARBA00022490"/>
    </source>
</evidence>
<feature type="active site" evidence="10">
    <location>
        <position position="71"/>
    </location>
</feature>
<evidence type="ECO:0000256" key="9">
    <source>
        <dbReference type="HAMAP-Rule" id="MF_00197"/>
    </source>
</evidence>
<comment type="similarity">
    <text evidence="2 9">Belongs to the diaminopimelate epimerase family.</text>
</comment>
<dbReference type="HAMAP" id="MF_00197">
    <property type="entry name" value="DAP_epimerase"/>
    <property type="match status" value="1"/>
</dbReference>
<evidence type="ECO:0000256" key="1">
    <source>
        <dbReference type="ARBA" id="ARBA00005196"/>
    </source>
</evidence>
<feature type="binding site" evidence="9">
    <location>
        <position position="193"/>
    </location>
    <ligand>
        <name>substrate</name>
    </ligand>
</feature>
<evidence type="ECO:0000256" key="6">
    <source>
        <dbReference type="ARBA" id="ARBA00023154"/>
    </source>
</evidence>
<feature type="binding site" evidence="9">
    <location>
        <position position="11"/>
    </location>
    <ligand>
        <name>substrate</name>
    </ligand>
</feature>
<comment type="catalytic activity">
    <reaction evidence="8 9">
        <text>(2S,6S)-2,6-diaminopimelate = meso-2,6-diaminopimelate</text>
        <dbReference type="Rhea" id="RHEA:15393"/>
        <dbReference type="ChEBI" id="CHEBI:57609"/>
        <dbReference type="ChEBI" id="CHEBI:57791"/>
        <dbReference type="EC" id="5.1.1.7"/>
    </reaction>
</comment>
<feature type="site" description="Could be important to modulate the pK values of the two catalytic cysteine residues" evidence="9">
    <location>
        <position position="162"/>
    </location>
</feature>
<dbReference type="SUPFAM" id="SSF54506">
    <property type="entry name" value="Diaminopimelate epimerase-like"/>
    <property type="match status" value="2"/>
</dbReference>
<keyword evidence="6 9" id="KW-0457">Lysine biosynthesis</keyword>